<evidence type="ECO:0000313" key="6">
    <source>
        <dbReference type="Proteomes" id="UP000055060"/>
    </source>
</evidence>
<evidence type="ECO:0000256" key="2">
    <source>
        <dbReference type="RuleBase" id="RU003615"/>
    </source>
</evidence>
<keyword evidence="3" id="KW-0119">Carbohydrate metabolism</keyword>
<dbReference type="PRINTS" id="PR00110">
    <property type="entry name" value="ALPHAAMYLASE"/>
</dbReference>
<dbReference type="EC" id="3.2.1.1" evidence="3"/>
<evidence type="ECO:0000259" key="4">
    <source>
        <dbReference type="SMART" id="SM00642"/>
    </source>
</evidence>
<gene>
    <name evidence="5" type="ORF">LARV_02205</name>
</gene>
<keyword evidence="3 5" id="KW-0326">Glycosidase</keyword>
<name>A0A0S7BH72_9CHLR</name>
<evidence type="ECO:0000313" key="5">
    <source>
        <dbReference type="EMBL" id="GAP14436.1"/>
    </source>
</evidence>
<dbReference type="Gene3D" id="3.20.20.80">
    <property type="entry name" value="Glycosidases"/>
    <property type="match status" value="1"/>
</dbReference>
<feature type="domain" description="Glycosyl hydrolase family 13 catalytic" evidence="4">
    <location>
        <begin position="84"/>
        <end position="480"/>
    </location>
</feature>
<dbReference type="InterPro" id="IPR013780">
    <property type="entry name" value="Glyco_hydro_b"/>
</dbReference>
<dbReference type="OrthoDB" id="9805159at2"/>
<comment type="catalytic activity">
    <reaction evidence="3">
        <text>Endohydrolysis of (1-&gt;4)-alpha-D-glucosidic linkages in polysaccharides containing three or more (1-&gt;4)-alpha-linked D-glucose units.</text>
        <dbReference type="EC" id="3.2.1.1"/>
    </reaction>
</comment>
<comment type="similarity">
    <text evidence="1 2">Belongs to the glycosyl hydrolase 13 family.</text>
</comment>
<dbReference type="Proteomes" id="UP000055060">
    <property type="component" value="Unassembled WGS sequence"/>
</dbReference>
<dbReference type="SUPFAM" id="SSF51445">
    <property type="entry name" value="(Trans)glycosidases"/>
    <property type="match status" value="1"/>
</dbReference>
<dbReference type="InterPro" id="IPR006047">
    <property type="entry name" value="GH13_cat_dom"/>
</dbReference>
<dbReference type="PANTHER" id="PTHR10357:SF179">
    <property type="entry name" value="NEUTRAL AND BASIC AMINO ACID TRANSPORT PROTEIN RBAT"/>
    <property type="match status" value="1"/>
</dbReference>
<keyword evidence="3" id="KW-0378">Hydrolase</keyword>
<dbReference type="GO" id="GO:0004556">
    <property type="term" value="F:alpha-amylase activity"/>
    <property type="evidence" value="ECO:0007669"/>
    <property type="project" value="UniProtKB-UniRule"/>
</dbReference>
<reference evidence="5" key="1">
    <citation type="submission" date="2015-07" db="EMBL/GenBank/DDBJ databases">
        <title>Draft Genome Sequences of Anaerolinea thermolimosa IMO-1, Bellilinea caldifistulae GOMI-1, Leptolinea tardivitalis YMTK-2, Levilinea saccharolytica KIBI-1,Longilinea arvoryzae KOME-1, Previously Described as Members of the Anaerolineaceae (Chloroflexi).</title>
        <authorList>
            <person name="Sekiguchi Y."/>
            <person name="Ohashi A."/>
            <person name="Matsuura N."/>
            <person name="Tourlousse M.D."/>
        </authorList>
    </citation>
    <scope>NUCLEOTIDE SEQUENCE [LARGE SCALE GENOMIC DNA]</scope>
    <source>
        <strain evidence="5">KOME-1</strain>
    </source>
</reference>
<accession>A0A0S7BH72</accession>
<dbReference type="Gene3D" id="3.90.400.10">
    <property type="entry name" value="Oligo-1,6-glucosidase, Domain 2"/>
    <property type="match status" value="1"/>
</dbReference>
<proteinExistence type="inferred from homology"/>
<dbReference type="AlphaFoldDB" id="A0A0S7BH72"/>
<sequence>MRRKYVFLAILGLGGLAIALILIFQNQYSKTRPLSSAPPRIESTAEITQTSVPQISKNTQPIPEDTLVNPYDETNWWGHSVFYEIFVRSYSDSNGDGIGDFNGITAKLDYLNDGDPETTSDLGITALWLMPIFPASSYHGYDVTDYLAVNPEYGTMDDFKALLDAAHERGIRIIIDFVINHTSSEHPWFQSAMSATDSPYRDYYIWSDQNPGYVGPWNETVWHKSIRGDYYYGVFSSNMPDLNFRNQAVRDEIKKITSFWLTDVGVDGFRIDGARHLIEDGEVQVNTPETHQYLKEFYNLVKSINPRAMVVGEVWDSSFVSVKYVQDQEMDMVFDFDLSSAWIEGLNRRDATILGSSTMLEVQLFPINQMATFLTNHDMNRISDQLMGDEAALKAAASLLLTASGVPFVYYGEEIGMSGSKPDEQIRTPMQWTAAKDAGFSQDGKAWIALNSDYKKKNVDLQLKDPNSLLSTYRELIQMRQKTPALLVGDYQWIDTGFADVYAAVRQFEGQVIIILINLSDSPIRDFAFDLQVNLPAGNYSVTPLLGNGVMTPITVGSNGVIKAYQPLDELSSNARLILELKPVK</sequence>
<dbReference type="EMBL" id="DF967972">
    <property type="protein sequence ID" value="GAP14436.1"/>
    <property type="molecule type" value="Genomic_DNA"/>
</dbReference>
<dbReference type="Gene3D" id="2.60.40.1180">
    <property type="entry name" value="Golgi alpha-mannosidase II"/>
    <property type="match status" value="1"/>
</dbReference>
<dbReference type="CDD" id="cd11316">
    <property type="entry name" value="AmyAc_bac2_AmyA"/>
    <property type="match status" value="1"/>
</dbReference>
<dbReference type="GO" id="GO:0043169">
    <property type="term" value="F:cation binding"/>
    <property type="evidence" value="ECO:0007669"/>
    <property type="project" value="InterPro"/>
</dbReference>
<dbReference type="RefSeq" id="WP_075073696.1">
    <property type="nucleotide sequence ID" value="NZ_DF967972.1"/>
</dbReference>
<dbReference type="Pfam" id="PF00128">
    <property type="entry name" value="Alpha-amylase"/>
    <property type="match status" value="1"/>
</dbReference>
<dbReference type="InterPro" id="IPR045857">
    <property type="entry name" value="O16G_dom_2"/>
</dbReference>
<dbReference type="InterPro" id="IPR017853">
    <property type="entry name" value="GH"/>
</dbReference>
<dbReference type="GO" id="GO:0009313">
    <property type="term" value="P:oligosaccharide catabolic process"/>
    <property type="evidence" value="ECO:0007669"/>
    <property type="project" value="TreeGrafter"/>
</dbReference>
<dbReference type="STRING" id="360412.LARV_02205"/>
<protein>
    <recommendedName>
        <fullName evidence="3">Alpha-amylase</fullName>
        <ecNumber evidence="3">3.2.1.1</ecNumber>
    </recommendedName>
</protein>
<evidence type="ECO:0000256" key="1">
    <source>
        <dbReference type="ARBA" id="ARBA00008061"/>
    </source>
</evidence>
<evidence type="ECO:0000256" key="3">
    <source>
        <dbReference type="RuleBase" id="RU361134"/>
    </source>
</evidence>
<dbReference type="PANTHER" id="PTHR10357">
    <property type="entry name" value="ALPHA-AMYLASE FAMILY MEMBER"/>
    <property type="match status" value="1"/>
</dbReference>
<dbReference type="SUPFAM" id="SSF51011">
    <property type="entry name" value="Glycosyl hydrolase domain"/>
    <property type="match status" value="1"/>
</dbReference>
<organism evidence="5">
    <name type="scientific">Longilinea arvoryzae</name>
    <dbReference type="NCBI Taxonomy" id="360412"/>
    <lineage>
        <taxon>Bacteria</taxon>
        <taxon>Bacillati</taxon>
        <taxon>Chloroflexota</taxon>
        <taxon>Anaerolineae</taxon>
        <taxon>Anaerolineales</taxon>
        <taxon>Anaerolineaceae</taxon>
        <taxon>Longilinea</taxon>
    </lineage>
</organism>
<dbReference type="InterPro" id="IPR006046">
    <property type="entry name" value="Alpha_amylase"/>
</dbReference>
<dbReference type="SMART" id="SM00642">
    <property type="entry name" value="Aamy"/>
    <property type="match status" value="1"/>
</dbReference>
<keyword evidence="6" id="KW-1185">Reference proteome</keyword>